<dbReference type="EMBL" id="FR824074">
    <property type="protein sequence ID" value="CCA17018.1"/>
    <property type="molecule type" value="Genomic_DNA"/>
</dbReference>
<dbReference type="AlphaFoldDB" id="F0W7B9"/>
<protein>
    <submittedName>
        <fullName evidence="1">AlNc14C29G2739 protein</fullName>
    </submittedName>
</protein>
<sequence length="98" mass="11052">MCCFYMFLGTHSATQSNKKVVLQDACQKYGIGYSMADTKIMMCDKLRKYIQANMSPVVVKMAEDAGHELLYSHVTIQTCSLKRQLNQSYKGLSDGNIQ</sequence>
<accession>F0W7B9</accession>
<gene>
    <name evidence="1" type="primary">AlNc14C29G2739</name>
    <name evidence="1" type="ORF">ALNC14_031610</name>
</gene>
<proteinExistence type="predicted"/>
<reference evidence="1" key="1">
    <citation type="journal article" date="2011" name="PLoS Biol.">
        <title>Gene gain and loss during evolution of obligate parasitism in the white rust pathogen of Arabidopsis thaliana.</title>
        <authorList>
            <person name="Kemen E."/>
            <person name="Gardiner A."/>
            <person name="Schultz-Larsen T."/>
            <person name="Kemen A.C."/>
            <person name="Balmuth A.L."/>
            <person name="Robert-Seilaniantz A."/>
            <person name="Bailey K."/>
            <person name="Holub E."/>
            <person name="Studholme D.J."/>
            <person name="Maclean D."/>
            <person name="Jones J.D."/>
        </authorList>
    </citation>
    <scope>NUCLEOTIDE SEQUENCE</scope>
</reference>
<dbReference type="HOGENOM" id="CLU_2337890_0_0_1"/>
<evidence type="ECO:0000313" key="1">
    <source>
        <dbReference type="EMBL" id="CCA17018.1"/>
    </source>
</evidence>
<name>F0W7B9_9STRA</name>
<reference evidence="1" key="2">
    <citation type="submission" date="2011-02" db="EMBL/GenBank/DDBJ databases">
        <authorList>
            <person name="MacLean D."/>
        </authorList>
    </citation>
    <scope>NUCLEOTIDE SEQUENCE</scope>
</reference>
<organism evidence="1">
    <name type="scientific">Albugo laibachii Nc14</name>
    <dbReference type="NCBI Taxonomy" id="890382"/>
    <lineage>
        <taxon>Eukaryota</taxon>
        <taxon>Sar</taxon>
        <taxon>Stramenopiles</taxon>
        <taxon>Oomycota</taxon>
        <taxon>Peronosporomycetes</taxon>
        <taxon>Albuginales</taxon>
        <taxon>Albuginaceae</taxon>
        <taxon>Albugo</taxon>
    </lineage>
</organism>